<accession>A0A1D2MCD4</accession>
<organism evidence="3 4">
    <name type="scientific">Orchesella cincta</name>
    <name type="common">Springtail</name>
    <name type="synonym">Podura cincta</name>
    <dbReference type="NCBI Taxonomy" id="48709"/>
    <lineage>
        <taxon>Eukaryota</taxon>
        <taxon>Metazoa</taxon>
        <taxon>Ecdysozoa</taxon>
        <taxon>Arthropoda</taxon>
        <taxon>Hexapoda</taxon>
        <taxon>Collembola</taxon>
        <taxon>Entomobryomorpha</taxon>
        <taxon>Entomobryoidea</taxon>
        <taxon>Orchesellidae</taxon>
        <taxon>Orchesellinae</taxon>
        <taxon>Orchesella</taxon>
    </lineage>
</organism>
<dbReference type="OrthoDB" id="1937934at2759"/>
<dbReference type="STRING" id="48709.A0A1D2MCD4"/>
<feature type="domain" description="K Homology" evidence="2">
    <location>
        <begin position="41"/>
        <end position="67"/>
    </location>
</feature>
<sequence length="91" mass="9981">MFSHSVIVLPLLIKGGGVMKRGADRDMASPHKRARNLGQEIRILIPSRVAGSVIGKGGSNISRLRSEVSKKTVPLWMFAGEPSHMQQIMLF</sequence>
<dbReference type="GO" id="GO:0010468">
    <property type="term" value="P:regulation of gene expression"/>
    <property type="evidence" value="ECO:0007669"/>
    <property type="project" value="UniProtKB-ARBA"/>
</dbReference>
<dbReference type="InterPro" id="IPR004088">
    <property type="entry name" value="KH_dom_type_1"/>
</dbReference>
<dbReference type="AlphaFoldDB" id="A0A1D2MCD4"/>
<dbReference type="Proteomes" id="UP000094527">
    <property type="component" value="Unassembled WGS sequence"/>
</dbReference>
<keyword evidence="3" id="KW-0687">Ribonucleoprotein</keyword>
<protein>
    <submittedName>
        <fullName evidence="3">Heterogeneous nuclear ribonucleoprotein K</fullName>
    </submittedName>
</protein>
<dbReference type="PROSITE" id="PS50084">
    <property type="entry name" value="KH_TYPE_1"/>
    <property type="match status" value="1"/>
</dbReference>
<dbReference type="SUPFAM" id="SSF54791">
    <property type="entry name" value="Eukaryotic type KH-domain (KH-domain type I)"/>
    <property type="match status" value="1"/>
</dbReference>
<comment type="caution">
    <text evidence="3">The sequence shown here is derived from an EMBL/GenBank/DDBJ whole genome shotgun (WGS) entry which is preliminary data.</text>
</comment>
<dbReference type="GO" id="GO:0003723">
    <property type="term" value="F:RNA binding"/>
    <property type="evidence" value="ECO:0007669"/>
    <property type="project" value="UniProtKB-UniRule"/>
</dbReference>
<gene>
    <name evidence="3" type="ORF">Ocin01_16047</name>
</gene>
<dbReference type="GO" id="GO:1990904">
    <property type="term" value="C:ribonucleoprotein complex"/>
    <property type="evidence" value="ECO:0007669"/>
    <property type="project" value="UniProtKB-KW"/>
</dbReference>
<name>A0A1D2MCD4_ORCCI</name>
<keyword evidence="1" id="KW-0694">RNA-binding</keyword>
<dbReference type="Pfam" id="PF00013">
    <property type="entry name" value="KH_1"/>
    <property type="match status" value="1"/>
</dbReference>
<proteinExistence type="predicted"/>
<keyword evidence="4" id="KW-1185">Reference proteome</keyword>
<evidence type="ECO:0000259" key="2">
    <source>
        <dbReference type="Pfam" id="PF00013"/>
    </source>
</evidence>
<dbReference type="EMBL" id="LJIJ01001872">
    <property type="protein sequence ID" value="ODM90633.1"/>
    <property type="molecule type" value="Genomic_DNA"/>
</dbReference>
<dbReference type="Gene3D" id="3.30.1370.10">
    <property type="entry name" value="K Homology domain, type 1"/>
    <property type="match status" value="1"/>
</dbReference>
<evidence type="ECO:0000313" key="4">
    <source>
        <dbReference type="Proteomes" id="UP000094527"/>
    </source>
</evidence>
<dbReference type="InterPro" id="IPR036612">
    <property type="entry name" value="KH_dom_type_1_sf"/>
</dbReference>
<evidence type="ECO:0000313" key="3">
    <source>
        <dbReference type="EMBL" id="ODM90633.1"/>
    </source>
</evidence>
<reference evidence="3 4" key="1">
    <citation type="journal article" date="2016" name="Genome Biol. Evol.">
        <title>Gene Family Evolution Reflects Adaptation to Soil Environmental Stressors in the Genome of the Collembolan Orchesella cincta.</title>
        <authorList>
            <person name="Faddeeva-Vakhrusheva A."/>
            <person name="Derks M.F."/>
            <person name="Anvar S.Y."/>
            <person name="Agamennone V."/>
            <person name="Suring W."/>
            <person name="Smit S."/>
            <person name="van Straalen N.M."/>
            <person name="Roelofs D."/>
        </authorList>
    </citation>
    <scope>NUCLEOTIDE SEQUENCE [LARGE SCALE GENOMIC DNA]</scope>
    <source>
        <tissue evidence="3">Mixed pool</tissue>
    </source>
</reference>
<evidence type="ECO:0000256" key="1">
    <source>
        <dbReference type="PROSITE-ProRule" id="PRU00117"/>
    </source>
</evidence>